<evidence type="ECO:0000313" key="2">
    <source>
        <dbReference type="Proteomes" id="UP001160148"/>
    </source>
</evidence>
<dbReference type="AlphaFoldDB" id="A0AAV0X186"/>
<keyword evidence="2" id="KW-1185">Reference proteome</keyword>
<comment type="caution">
    <text evidence="1">The sequence shown here is derived from an EMBL/GenBank/DDBJ whole genome shotgun (WGS) entry which is preliminary data.</text>
</comment>
<organism evidence="1 2">
    <name type="scientific">Macrosiphum euphorbiae</name>
    <name type="common">potato aphid</name>
    <dbReference type="NCBI Taxonomy" id="13131"/>
    <lineage>
        <taxon>Eukaryota</taxon>
        <taxon>Metazoa</taxon>
        <taxon>Ecdysozoa</taxon>
        <taxon>Arthropoda</taxon>
        <taxon>Hexapoda</taxon>
        <taxon>Insecta</taxon>
        <taxon>Pterygota</taxon>
        <taxon>Neoptera</taxon>
        <taxon>Paraneoptera</taxon>
        <taxon>Hemiptera</taxon>
        <taxon>Sternorrhyncha</taxon>
        <taxon>Aphidomorpha</taxon>
        <taxon>Aphidoidea</taxon>
        <taxon>Aphididae</taxon>
        <taxon>Macrosiphini</taxon>
        <taxon>Macrosiphum</taxon>
    </lineage>
</organism>
<protein>
    <submittedName>
        <fullName evidence="1">Uncharacterized protein</fullName>
    </submittedName>
</protein>
<accession>A0AAV0X186</accession>
<reference evidence="1 2" key="1">
    <citation type="submission" date="2023-01" db="EMBL/GenBank/DDBJ databases">
        <authorList>
            <person name="Whitehead M."/>
        </authorList>
    </citation>
    <scope>NUCLEOTIDE SEQUENCE [LARGE SCALE GENOMIC DNA]</scope>
</reference>
<gene>
    <name evidence="1" type="ORF">MEUPH1_LOCUS16756</name>
</gene>
<dbReference type="Proteomes" id="UP001160148">
    <property type="component" value="Unassembled WGS sequence"/>
</dbReference>
<sequence length="129" mass="14528">MVGFSGRHQIYDCNQKVFYVSGMRAPAGNGTANQRFPLVVDDEILLYHISTDSSGRGPLYLLGFWLIGLRVSFSIRRRFEKPKINAGTREENNNIFSDIVRFENWTTLTAPPLDKVTPLANGYKLSKGS</sequence>
<dbReference type="EMBL" id="CARXXK010000003">
    <property type="protein sequence ID" value="CAI6361592.1"/>
    <property type="molecule type" value="Genomic_DNA"/>
</dbReference>
<name>A0AAV0X186_9HEMI</name>
<evidence type="ECO:0000313" key="1">
    <source>
        <dbReference type="EMBL" id="CAI6361592.1"/>
    </source>
</evidence>
<proteinExistence type="predicted"/>